<evidence type="ECO:0000259" key="8">
    <source>
        <dbReference type="PROSITE" id="PS50198"/>
    </source>
</evidence>
<dbReference type="EMBL" id="LCDO01000001">
    <property type="protein sequence ID" value="KKS57490.1"/>
    <property type="molecule type" value="Genomic_DNA"/>
</dbReference>
<feature type="domain" description="PpiC" evidence="8">
    <location>
        <begin position="177"/>
        <end position="277"/>
    </location>
</feature>
<keyword evidence="7" id="KW-0812">Transmembrane</keyword>
<keyword evidence="3" id="KW-0732">Signal</keyword>
<sequence length="318" mass="36353">MENQIDSLEEKKTEQEKNKRPVYQYALWGLGAAAFLAIILIVSFVCYRAEKNLSTDSFTLGVARYIGLPAGFVDGTRVSYVEYIDNLRAVKQYYSTLDAAQAKPTDEQLNQYVWDMLAHNAVIKKMAAENNIVVTGEEIDKEYQNFIQNFSSETEAGKYVSDQYGWTVDKFKLQMLRPYLLAQKISVSESVGQKMEEKAKPKAEEVLKQIKEGKKSFADLAKEFGEDATKDKGGDLGWFGTGVMIKEFEDVVSKMSPGEISDLVKTQFGYHIIKLEEKRLNDKKETEWHASHILIKAGFQDYLEELFKNAKIRKWIKI</sequence>
<keyword evidence="7" id="KW-1133">Transmembrane helix</keyword>
<evidence type="ECO:0000256" key="4">
    <source>
        <dbReference type="ARBA" id="ARBA00023110"/>
    </source>
</evidence>
<proteinExistence type="predicted"/>
<dbReference type="Gene3D" id="3.10.50.40">
    <property type="match status" value="1"/>
</dbReference>
<gene>
    <name evidence="9" type="ORF">UV20_C0001G0130</name>
</gene>
<comment type="caution">
    <text evidence="9">The sequence shown here is derived from an EMBL/GenBank/DDBJ whole genome shotgun (WGS) entry which is preliminary data.</text>
</comment>
<dbReference type="Gene3D" id="1.10.4030.10">
    <property type="entry name" value="Porin chaperone SurA, peptide-binding domain"/>
    <property type="match status" value="1"/>
</dbReference>
<reference evidence="9 10" key="1">
    <citation type="journal article" date="2015" name="Nature">
        <title>rRNA introns, odd ribosomes, and small enigmatic genomes across a large radiation of phyla.</title>
        <authorList>
            <person name="Brown C.T."/>
            <person name="Hug L.A."/>
            <person name="Thomas B.C."/>
            <person name="Sharon I."/>
            <person name="Castelle C.J."/>
            <person name="Singh A."/>
            <person name="Wilkins M.J."/>
            <person name="Williams K.H."/>
            <person name="Banfield J.F."/>
        </authorList>
    </citation>
    <scope>NUCLEOTIDE SEQUENCE [LARGE SCALE GENOMIC DNA]</scope>
</reference>
<dbReference type="Pfam" id="PF13616">
    <property type="entry name" value="Rotamase_3"/>
    <property type="match status" value="1"/>
</dbReference>
<keyword evidence="4 6" id="KW-0697">Rotamase</keyword>
<accession>A0A0G1A8Y9</accession>
<dbReference type="Pfam" id="PF13623">
    <property type="entry name" value="SurA_N_2"/>
    <property type="match status" value="1"/>
</dbReference>
<dbReference type="PROSITE" id="PS50198">
    <property type="entry name" value="PPIC_PPIASE_2"/>
    <property type="match status" value="1"/>
</dbReference>
<organism evidence="9 10">
    <name type="scientific">Candidatus Magasanikbacteria bacterium GW2011_GWA2_42_32</name>
    <dbReference type="NCBI Taxonomy" id="1619039"/>
    <lineage>
        <taxon>Bacteria</taxon>
        <taxon>Candidatus Magasanikiibacteriota</taxon>
    </lineage>
</organism>
<dbReference type="InterPro" id="IPR000297">
    <property type="entry name" value="PPIase_PpiC"/>
</dbReference>
<dbReference type="InterPro" id="IPR027304">
    <property type="entry name" value="Trigger_fact/SurA_dom_sf"/>
</dbReference>
<dbReference type="InterPro" id="IPR050245">
    <property type="entry name" value="PrsA_foldase"/>
</dbReference>
<dbReference type="PANTHER" id="PTHR47245">
    <property type="entry name" value="PEPTIDYLPROLYL ISOMERASE"/>
    <property type="match status" value="1"/>
</dbReference>
<keyword evidence="7" id="KW-0472">Membrane</keyword>
<keyword evidence="5 6" id="KW-0413">Isomerase</keyword>
<dbReference type="EC" id="5.2.1.8" evidence="2"/>
<dbReference type="InterPro" id="IPR046357">
    <property type="entry name" value="PPIase_dom_sf"/>
</dbReference>
<dbReference type="SUPFAM" id="SSF54534">
    <property type="entry name" value="FKBP-like"/>
    <property type="match status" value="1"/>
</dbReference>
<protein>
    <recommendedName>
        <fullName evidence="2">peptidylprolyl isomerase</fullName>
        <ecNumber evidence="2">5.2.1.8</ecNumber>
    </recommendedName>
</protein>
<evidence type="ECO:0000313" key="9">
    <source>
        <dbReference type="EMBL" id="KKS57490.1"/>
    </source>
</evidence>
<evidence type="ECO:0000256" key="6">
    <source>
        <dbReference type="PROSITE-ProRule" id="PRU00278"/>
    </source>
</evidence>
<evidence type="ECO:0000256" key="3">
    <source>
        <dbReference type="ARBA" id="ARBA00022729"/>
    </source>
</evidence>
<evidence type="ECO:0000256" key="1">
    <source>
        <dbReference type="ARBA" id="ARBA00000971"/>
    </source>
</evidence>
<feature type="transmembrane region" description="Helical" evidence="7">
    <location>
        <begin position="25"/>
        <end position="47"/>
    </location>
</feature>
<dbReference type="PANTHER" id="PTHR47245:SF1">
    <property type="entry name" value="FOLDASE PROTEIN PRSA"/>
    <property type="match status" value="1"/>
</dbReference>
<evidence type="ECO:0000256" key="7">
    <source>
        <dbReference type="SAM" id="Phobius"/>
    </source>
</evidence>
<dbReference type="AlphaFoldDB" id="A0A0G1A8Y9"/>
<evidence type="ECO:0000313" key="10">
    <source>
        <dbReference type="Proteomes" id="UP000034837"/>
    </source>
</evidence>
<evidence type="ECO:0000256" key="5">
    <source>
        <dbReference type="ARBA" id="ARBA00023235"/>
    </source>
</evidence>
<dbReference type="GO" id="GO:0003755">
    <property type="term" value="F:peptidyl-prolyl cis-trans isomerase activity"/>
    <property type="evidence" value="ECO:0007669"/>
    <property type="project" value="UniProtKB-KW"/>
</dbReference>
<comment type="catalytic activity">
    <reaction evidence="1">
        <text>[protein]-peptidylproline (omega=180) = [protein]-peptidylproline (omega=0)</text>
        <dbReference type="Rhea" id="RHEA:16237"/>
        <dbReference type="Rhea" id="RHEA-COMP:10747"/>
        <dbReference type="Rhea" id="RHEA-COMP:10748"/>
        <dbReference type="ChEBI" id="CHEBI:83833"/>
        <dbReference type="ChEBI" id="CHEBI:83834"/>
        <dbReference type="EC" id="5.2.1.8"/>
    </reaction>
</comment>
<evidence type="ECO:0000256" key="2">
    <source>
        <dbReference type="ARBA" id="ARBA00013194"/>
    </source>
</evidence>
<name>A0A0G1A8Y9_9BACT</name>
<dbReference type="SUPFAM" id="SSF109998">
    <property type="entry name" value="Triger factor/SurA peptide-binding domain-like"/>
    <property type="match status" value="1"/>
</dbReference>
<dbReference type="Proteomes" id="UP000034837">
    <property type="component" value="Unassembled WGS sequence"/>
</dbReference>